<dbReference type="InterPro" id="IPR006710">
    <property type="entry name" value="Glyco_hydro_43"/>
</dbReference>
<organism evidence="6 7">
    <name type="scientific">Paenibacillus vulneris</name>
    <dbReference type="NCBI Taxonomy" id="1133364"/>
    <lineage>
        <taxon>Bacteria</taxon>
        <taxon>Bacillati</taxon>
        <taxon>Bacillota</taxon>
        <taxon>Bacilli</taxon>
        <taxon>Bacillales</taxon>
        <taxon>Paenibacillaceae</taxon>
        <taxon>Paenibacillus</taxon>
    </lineage>
</organism>
<dbReference type="Gene3D" id="2.115.10.20">
    <property type="entry name" value="Glycosyl hydrolase domain, family 43"/>
    <property type="match status" value="1"/>
</dbReference>
<reference evidence="7" key="1">
    <citation type="journal article" date="2019" name="Int. J. Syst. Evol. Microbiol.">
        <title>The Global Catalogue of Microorganisms (GCM) 10K type strain sequencing project: providing services to taxonomists for standard genome sequencing and annotation.</title>
        <authorList>
            <consortium name="The Broad Institute Genomics Platform"/>
            <consortium name="The Broad Institute Genome Sequencing Center for Infectious Disease"/>
            <person name="Wu L."/>
            <person name="Ma J."/>
        </authorList>
    </citation>
    <scope>NUCLEOTIDE SEQUENCE [LARGE SCALE GENOMIC DNA]</scope>
    <source>
        <strain evidence="7">CCUG 53270</strain>
    </source>
</reference>
<evidence type="ECO:0000313" key="6">
    <source>
        <dbReference type="EMBL" id="MFD1222833.1"/>
    </source>
</evidence>
<evidence type="ECO:0000256" key="3">
    <source>
        <dbReference type="ARBA" id="ARBA00022801"/>
    </source>
</evidence>
<keyword evidence="2" id="KW-0732">Signal</keyword>
<proteinExistence type="inferred from homology"/>
<dbReference type="InterPro" id="IPR016828">
    <property type="entry name" value="Alpha-L-arabinofuranosidase"/>
</dbReference>
<dbReference type="PANTHER" id="PTHR43817">
    <property type="entry name" value="GLYCOSYL HYDROLASE"/>
    <property type="match status" value="1"/>
</dbReference>
<name>A0ABW3UPH3_9BACL</name>
<keyword evidence="3 5" id="KW-0378">Hydrolase</keyword>
<dbReference type="GO" id="GO:0016787">
    <property type="term" value="F:hydrolase activity"/>
    <property type="evidence" value="ECO:0007669"/>
    <property type="project" value="UniProtKB-KW"/>
</dbReference>
<keyword evidence="7" id="KW-1185">Reference proteome</keyword>
<dbReference type="EMBL" id="JBHTLU010000031">
    <property type="protein sequence ID" value="MFD1222833.1"/>
    <property type="molecule type" value="Genomic_DNA"/>
</dbReference>
<sequence length="317" mass="35193">MSRTFHPLLLQGADPWLYQHEGRYYFMVTRGNRLDLWESNTISGISEAAPVTIWTPPKQGANCQHIWAPEIHYIRGKWYIYYTANDGKVGKAGDASRRIFVLENSSPDPMKGTWTDKGQLDTAYPGLDGTVLEHRGELYFIYSGYGCYPDYGSAIYIVKLSNPWTLVEDNVLLSAPTEPWEKQGGMAINEGPVILRKGDKLYLLFSASACWSDDYCLGMLTASASADLMRPESWIKSPGPIFAKSVENGVFGPGHNSFTKSPDGTEDWIIYHAIDISGGGAQRRSTRAQRFTWDGNGIPDFGVPVSTDTELIVPSGE</sequence>
<dbReference type="RefSeq" id="WP_345588668.1">
    <property type="nucleotide sequence ID" value="NZ_BAABJG010000015.1"/>
</dbReference>
<evidence type="ECO:0000256" key="4">
    <source>
        <dbReference type="ARBA" id="ARBA00023295"/>
    </source>
</evidence>
<protein>
    <submittedName>
        <fullName evidence="6">Glycoside hydrolase family 43 protein</fullName>
    </submittedName>
</protein>
<evidence type="ECO:0000256" key="2">
    <source>
        <dbReference type="ARBA" id="ARBA00022729"/>
    </source>
</evidence>
<evidence type="ECO:0000313" key="7">
    <source>
        <dbReference type="Proteomes" id="UP001597180"/>
    </source>
</evidence>
<dbReference type="PIRSF" id="PIRSF025414">
    <property type="entry name" value="Alpha-L-arabinofuranosidase"/>
    <property type="match status" value="1"/>
</dbReference>
<gene>
    <name evidence="6" type="ORF">ACFQ4B_22205</name>
</gene>
<accession>A0ABW3UPH3</accession>
<comment type="caution">
    <text evidence="6">The sequence shown here is derived from an EMBL/GenBank/DDBJ whole genome shotgun (WGS) entry which is preliminary data.</text>
</comment>
<dbReference type="PANTHER" id="PTHR43817:SF1">
    <property type="entry name" value="HYDROLASE, FAMILY 43, PUTATIVE (AFU_ORTHOLOGUE AFUA_3G01660)-RELATED"/>
    <property type="match status" value="1"/>
</dbReference>
<keyword evidence="4 5" id="KW-0326">Glycosidase</keyword>
<dbReference type="InterPro" id="IPR023296">
    <property type="entry name" value="Glyco_hydro_beta-prop_sf"/>
</dbReference>
<dbReference type="SUPFAM" id="SSF75005">
    <property type="entry name" value="Arabinanase/levansucrase/invertase"/>
    <property type="match status" value="1"/>
</dbReference>
<evidence type="ECO:0000256" key="1">
    <source>
        <dbReference type="ARBA" id="ARBA00009865"/>
    </source>
</evidence>
<dbReference type="Pfam" id="PF04616">
    <property type="entry name" value="Glyco_hydro_43"/>
    <property type="match status" value="1"/>
</dbReference>
<evidence type="ECO:0000256" key="5">
    <source>
        <dbReference type="RuleBase" id="RU361187"/>
    </source>
</evidence>
<dbReference type="CDD" id="cd18820">
    <property type="entry name" value="GH43_LbAraf43-like"/>
    <property type="match status" value="1"/>
</dbReference>
<comment type="similarity">
    <text evidence="1 5">Belongs to the glycosyl hydrolase 43 family.</text>
</comment>
<dbReference type="Proteomes" id="UP001597180">
    <property type="component" value="Unassembled WGS sequence"/>
</dbReference>